<dbReference type="SUPFAM" id="SSF140931">
    <property type="entry name" value="Fic-like"/>
    <property type="match status" value="1"/>
</dbReference>
<evidence type="ECO:0000259" key="3">
    <source>
        <dbReference type="PROSITE" id="PS51459"/>
    </source>
</evidence>
<sequence length="423" mass="46649">MTSDLTAYPMRPNTLEYCFYTKLTMTDGKFPPSEEGPGTPKNIRDASPEIEVEASPSIQKASMSSTLRRLMGDSGHPAWPKWATLRRPGADAAAAGLPLEFNIKIQAGVMDYTKASSKEGTAEEVFADAANSIAAIRKATSEMAPASLGELQEELVDQMIRVVFGSNLVERAGLGLDETVTLCRTVFAGNWSDDLESPARPTEYHDGLEKLVQDAGELEGPRQTSLRDRREVINHAGALMYMISHVIDNNEPFSEGLIRNTHKILVRGVDVLHSDGKVTPSEQYAGFYRTVHVAAGDCNFVNPTFVPKNMKSFVEDLNRRLHAAEEQEELDPFYIAAHACSEFVNIHPFLDGNGRTCRLILNTILLKYAGILAPIGESEYQRTEYLDIARRRGEEECGSGELALYTLGKASAALRKLREKLHA</sequence>
<evidence type="ECO:0000256" key="1">
    <source>
        <dbReference type="PIRSR" id="PIRSR640198-1"/>
    </source>
</evidence>
<reference evidence="4" key="1">
    <citation type="submission" date="2023-01" db="EMBL/GenBank/DDBJ databases">
        <title>The chitinases involved in constricting ring structure development in the nematode-trapping fungus Drechslerella dactyloides.</title>
        <authorList>
            <person name="Wang R."/>
            <person name="Zhang L."/>
            <person name="Tang P."/>
            <person name="Li S."/>
            <person name="Liang L."/>
        </authorList>
    </citation>
    <scope>NUCLEOTIDE SEQUENCE</scope>
    <source>
        <strain evidence="4">YMF1.00031</strain>
    </source>
</reference>
<dbReference type="PANTHER" id="PTHR13504:SF38">
    <property type="entry name" value="FIDO DOMAIN-CONTAINING PROTEIN"/>
    <property type="match status" value="1"/>
</dbReference>
<evidence type="ECO:0000313" key="4">
    <source>
        <dbReference type="EMBL" id="KAJ6256971.1"/>
    </source>
</evidence>
<gene>
    <name evidence="4" type="ORF">Dda_7854</name>
</gene>
<proteinExistence type="predicted"/>
<protein>
    <recommendedName>
        <fullName evidence="3">Fido domain-containing protein</fullName>
    </recommendedName>
</protein>
<comment type="caution">
    <text evidence="4">The sequence shown here is derived from an EMBL/GenBank/DDBJ whole genome shotgun (WGS) entry which is preliminary data.</text>
</comment>
<dbReference type="PANTHER" id="PTHR13504">
    <property type="entry name" value="FIDO DOMAIN-CONTAINING PROTEIN DDB_G0283145"/>
    <property type="match status" value="1"/>
</dbReference>
<dbReference type="InterPro" id="IPR003812">
    <property type="entry name" value="Fido"/>
</dbReference>
<keyword evidence="2" id="KW-0067">ATP-binding</keyword>
<feature type="domain" description="Fido" evidence="3">
    <location>
        <begin position="253"/>
        <end position="408"/>
    </location>
</feature>
<keyword evidence="5" id="KW-1185">Reference proteome</keyword>
<dbReference type="Gene3D" id="1.10.3290.10">
    <property type="entry name" value="Fido-like domain"/>
    <property type="match status" value="1"/>
</dbReference>
<dbReference type="GO" id="GO:0005524">
    <property type="term" value="F:ATP binding"/>
    <property type="evidence" value="ECO:0007669"/>
    <property type="project" value="UniProtKB-KW"/>
</dbReference>
<dbReference type="InterPro" id="IPR036597">
    <property type="entry name" value="Fido-like_dom_sf"/>
</dbReference>
<dbReference type="EMBL" id="JAQGDS010000011">
    <property type="protein sequence ID" value="KAJ6256971.1"/>
    <property type="molecule type" value="Genomic_DNA"/>
</dbReference>
<feature type="binding site" evidence="2">
    <location>
        <begin position="351"/>
        <end position="358"/>
    </location>
    <ligand>
        <name>ATP</name>
        <dbReference type="ChEBI" id="CHEBI:30616"/>
    </ligand>
</feature>
<dbReference type="AlphaFoldDB" id="A0AAD6IRA9"/>
<organism evidence="4 5">
    <name type="scientific">Drechslerella dactyloides</name>
    <name type="common">Nematode-trapping fungus</name>
    <name type="synonym">Arthrobotrys dactyloides</name>
    <dbReference type="NCBI Taxonomy" id="74499"/>
    <lineage>
        <taxon>Eukaryota</taxon>
        <taxon>Fungi</taxon>
        <taxon>Dikarya</taxon>
        <taxon>Ascomycota</taxon>
        <taxon>Pezizomycotina</taxon>
        <taxon>Orbiliomycetes</taxon>
        <taxon>Orbiliales</taxon>
        <taxon>Orbiliaceae</taxon>
        <taxon>Drechslerella</taxon>
    </lineage>
</organism>
<keyword evidence="2" id="KW-0547">Nucleotide-binding</keyword>
<name>A0AAD6IRA9_DREDA</name>
<feature type="active site" evidence="1">
    <location>
        <position position="347"/>
    </location>
</feature>
<accession>A0AAD6IRA9</accession>
<dbReference type="Proteomes" id="UP001221413">
    <property type="component" value="Unassembled WGS sequence"/>
</dbReference>
<dbReference type="PROSITE" id="PS51459">
    <property type="entry name" value="FIDO"/>
    <property type="match status" value="1"/>
</dbReference>
<evidence type="ECO:0000313" key="5">
    <source>
        <dbReference type="Proteomes" id="UP001221413"/>
    </source>
</evidence>
<evidence type="ECO:0000256" key="2">
    <source>
        <dbReference type="PIRSR" id="PIRSR640198-2"/>
    </source>
</evidence>
<dbReference type="InterPro" id="IPR040198">
    <property type="entry name" value="Fido_containing"/>
</dbReference>
<dbReference type="Pfam" id="PF02661">
    <property type="entry name" value="Fic"/>
    <property type="match status" value="1"/>
</dbReference>